<comment type="caution">
    <text evidence="3">The sequence shown here is derived from an EMBL/GenBank/DDBJ whole genome shotgun (WGS) entry which is preliminary data.</text>
</comment>
<keyword evidence="2" id="KW-0812">Transmembrane</keyword>
<gene>
    <name evidence="3" type="ORF">CF165_43605</name>
</gene>
<organism evidence="3 4">
    <name type="scientific">Amycolatopsis vastitatis</name>
    <dbReference type="NCBI Taxonomy" id="1905142"/>
    <lineage>
        <taxon>Bacteria</taxon>
        <taxon>Bacillati</taxon>
        <taxon>Actinomycetota</taxon>
        <taxon>Actinomycetes</taxon>
        <taxon>Pseudonocardiales</taxon>
        <taxon>Pseudonocardiaceae</taxon>
        <taxon>Amycolatopsis</taxon>
    </lineage>
</organism>
<dbReference type="RefSeq" id="WP_093953453.1">
    <property type="nucleotide sequence ID" value="NZ_NMUL01000064.1"/>
</dbReference>
<feature type="transmembrane region" description="Helical" evidence="2">
    <location>
        <begin position="54"/>
        <end position="71"/>
    </location>
</feature>
<dbReference type="AlphaFoldDB" id="A0A229SNT0"/>
<evidence type="ECO:0000313" key="4">
    <source>
        <dbReference type="Proteomes" id="UP000215199"/>
    </source>
</evidence>
<reference evidence="4" key="1">
    <citation type="submission" date="2017-07" db="EMBL/GenBank/DDBJ databases">
        <title>Comparative genome mining reveals phylogenetic distribution patterns of secondary metabolites in Amycolatopsis.</title>
        <authorList>
            <person name="Adamek M."/>
            <person name="Alanjary M."/>
            <person name="Sales-Ortells H."/>
            <person name="Goodfellow M."/>
            <person name="Bull A.T."/>
            <person name="Kalinowski J."/>
            <person name="Ziemert N."/>
        </authorList>
    </citation>
    <scope>NUCLEOTIDE SEQUENCE [LARGE SCALE GENOMIC DNA]</scope>
    <source>
        <strain evidence="4">H5</strain>
    </source>
</reference>
<sequence>MSVHAALARPIGTSRGRHAKPRPAWPRVAGRRAVFLLSAVIAAVAVVGAGWPPVLLAVPAAALLLFAASVAKLRTATGKIDTIFAEELTGRDAVPEAAERVAS</sequence>
<evidence type="ECO:0000256" key="1">
    <source>
        <dbReference type="SAM" id="MobiDB-lite"/>
    </source>
</evidence>
<evidence type="ECO:0000313" key="3">
    <source>
        <dbReference type="EMBL" id="OXM60311.1"/>
    </source>
</evidence>
<dbReference type="EMBL" id="NMUL01000064">
    <property type="protein sequence ID" value="OXM60311.1"/>
    <property type="molecule type" value="Genomic_DNA"/>
</dbReference>
<keyword evidence="4" id="KW-1185">Reference proteome</keyword>
<name>A0A229SNT0_9PSEU</name>
<accession>A0A229SNT0</accession>
<evidence type="ECO:0000256" key="2">
    <source>
        <dbReference type="SAM" id="Phobius"/>
    </source>
</evidence>
<feature type="region of interest" description="Disordered" evidence="1">
    <location>
        <begin position="1"/>
        <end position="23"/>
    </location>
</feature>
<proteinExistence type="predicted"/>
<dbReference type="Proteomes" id="UP000215199">
    <property type="component" value="Unassembled WGS sequence"/>
</dbReference>
<feature type="transmembrane region" description="Helical" evidence="2">
    <location>
        <begin position="29"/>
        <end position="48"/>
    </location>
</feature>
<keyword evidence="2" id="KW-1133">Transmembrane helix</keyword>
<dbReference type="OrthoDB" id="3633529at2"/>
<protein>
    <submittedName>
        <fullName evidence="3">Uncharacterized protein</fullName>
    </submittedName>
</protein>
<keyword evidence="2" id="KW-0472">Membrane</keyword>